<evidence type="ECO:0000313" key="7">
    <source>
        <dbReference type="EMBL" id="PZG17567.1"/>
    </source>
</evidence>
<evidence type="ECO:0000256" key="5">
    <source>
        <dbReference type="ARBA" id="ARBA00023002"/>
    </source>
</evidence>
<dbReference type="Gene3D" id="3.20.20.70">
    <property type="entry name" value="Aldolase class I"/>
    <property type="match status" value="1"/>
</dbReference>
<evidence type="ECO:0000256" key="1">
    <source>
        <dbReference type="ARBA" id="ARBA00001917"/>
    </source>
</evidence>
<dbReference type="GO" id="GO:0003959">
    <property type="term" value="F:NADPH dehydrogenase activity"/>
    <property type="evidence" value="ECO:0007669"/>
    <property type="project" value="InterPro"/>
</dbReference>
<keyword evidence="8" id="KW-1185">Reference proteome</keyword>
<keyword evidence="2" id="KW-0285">Flavoprotein</keyword>
<accession>A0A2W2F7L0</accession>
<dbReference type="CDD" id="cd02932">
    <property type="entry name" value="OYE_YqiM_FMN"/>
    <property type="match status" value="1"/>
</dbReference>
<dbReference type="SUPFAM" id="SSF51395">
    <property type="entry name" value="FMN-linked oxidoreductases"/>
    <property type="match status" value="1"/>
</dbReference>
<dbReference type="InterPro" id="IPR001155">
    <property type="entry name" value="OxRdtase_FMN_N"/>
</dbReference>
<sequence>MVAVLRAEREVIMLFDPITLRSLTVPNRVWMSPMCQYSAATDGPEAGVPHDWHLSHLAARAAGGTGLILTEATSVSPEGRITPMDLGLWNERQEQAFTRITRFLSRHGTVPGIQLAHAGRKASTDQPWRGGRPIVVADGGWQPVAPSPIPFAKNHPVPRELTVEEIQRVVDDFARAAQRALRAGFQVVEVHGAHGYLIGEFLSPHSNHRTDAYGGSFENRIRLALEIVDAVRAVWPEELPVFFRVSATDWLTENPEDERQGWTVDDTVRLAKELFSHGVDLLDTSSGGNAPGAKILAGPGYQVPFAARVRAETGMPVAAVGQITEPHQAEEILTSGRADAVLLGRELLRDPHWPHRAAHELGHAPLPWPDQYDYAL</sequence>
<organism evidence="7 8">
    <name type="scientific">Nonomuraea aridisoli</name>
    <dbReference type="NCBI Taxonomy" id="2070368"/>
    <lineage>
        <taxon>Bacteria</taxon>
        <taxon>Bacillati</taxon>
        <taxon>Actinomycetota</taxon>
        <taxon>Actinomycetes</taxon>
        <taxon>Streptosporangiales</taxon>
        <taxon>Streptosporangiaceae</taxon>
        <taxon>Nonomuraea</taxon>
    </lineage>
</organism>
<protein>
    <submittedName>
        <fullName evidence="7">Oxidoreductase</fullName>
    </submittedName>
</protein>
<gene>
    <name evidence="7" type="ORF">C1J01_17545</name>
</gene>
<dbReference type="PANTHER" id="PTHR43303:SF4">
    <property type="entry name" value="NADPH DEHYDROGENASE C23G7.10C-RELATED"/>
    <property type="match status" value="1"/>
</dbReference>
<evidence type="ECO:0000256" key="4">
    <source>
        <dbReference type="ARBA" id="ARBA00022857"/>
    </source>
</evidence>
<evidence type="ECO:0000256" key="3">
    <source>
        <dbReference type="ARBA" id="ARBA00022643"/>
    </source>
</evidence>
<dbReference type="GO" id="GO:0050661">
    <property type="term" value="F:NADP binding"/>
    <property type="evidence" value="ECO:0007669"/>
    <property type="project" value="InterPro"/>
</dbReference>
<dbReference type="AlphaFoldDB" id="A0A2W2F7L0"/>
<reference evidence="7 8" key="1">
    <citation type="submission" date="2018-01" db="EMBL/GenBank/DDBJ databases">
        <title>Draft genome sequence of Nonomuraea sp. KC333.</title>
        <authorList>
            <person name="Sahin N."/>
            <person name="Saygin H."/>
            <person name="Ay H."/>
        </authorList>
    </citation>
    <scope>NUCLEOTIDE SEQUENCE [LARGE SCALE GENOMIC DNA]</scope>
    <source>
        <strain evidence="7 8">KC333</strain>
    </source>
</reference>
<evidence type="ECO:0000259" key="6">
    <source>
        <dbReference type="Pfam" id="PF00724"/>
    </source>
</evidence>
<comment type="cofactor">
    <cofactor evidence="1">
        <name>FMN</name>
        <dbReference type="ChEBI" id="CHEBI:58210"/>
    </cofactor>
</comment>
<keyword evidence="3" id="KW-0288">FMN</keyword>
<dbReference type="GO" id="GO:0010181">
    <property type="term" value="F:FMN binding"/>
    <property type="evidence" value="ECO:0007669"/>
    <property type="project" value="InterPro"/>
</dbReference>
<evidence type="ECO:0000256" key="2">
    <source>
        <dbReference type="ARBA" id="ARBA00022630"/>
    </source>
</evidence>
<dbReference type="InterPro" id="IPR013785">
    <property type="entry name" value="Aldolase_TIM"/>
</dbReference>
<dbReference type="InterPro" id="IPR044152">
    <property type="entry name" value="YqjM-like"/>
</dbReference>
<name>A0A2W2F7L0_9ACTN</name>
<dbReference type="PANTHER" id="PTHR43303">
    <property type="entry name" value="NADPH DEHYDROGENASE C23G7.10C-RELATED"/>
    <property type="match status" value="1"/>
</dbReference>
<comment type="caution">
    <text evidence="7">The sequence shown here is derived from an EMBL/GenBank/DDBJ whole genome shotgun (WGS) entry which is preliminary data.</text>
</comment>
<dbReference type="EMBL" id="POUD01000065">
    <property type="protein sequence ID" value="PZG17567.1"/>
    <property type="molecule type" value="Genomic_DNA"/>
</dbReference>
<dbReference type="OrthoDB" id="3169239at2"/>
<dbReference type="Pfam" id="PF00724">
    <property type="entry name" value="Oxidored_FMN"/>
    <property type="match status" value="1"/>
</dbReference>
<keyword evidence="4" id="KW-0521">NADP</keyword>
<evidence type="ECO:0000313" key="8">
    <source>
        <dbReference type="Proteomes" id="UP000249304"/>
    </source>
</evidence>
<dbReference type="Proteomes" id="UP000249304">
    <property type="component" value="Unassembled WGS sequence"/>
</dbReference>
<proteinExistence type="predicted"/>
<feature type="domain" description="NADH:flavin oxidoreductase/NADH oxidase N-terminal" evidence="6">
    <location>
        <begin position="14"/>
        <end position="361"/>
    </location>
</feature>
<keyword evidence="5" id="KW-0560">Oxidoreductase</keyword>